<dbReference type="HOGENOM" id="CLU_3276456_0_0_6"/>
<name>A0A0F6B243_SALT1</name>
<sequence length="41" mass="4762">MTGVSERSQHISNLKYEGYIHIPSQIMPLKFINNAYHHPPI</sequence>
<proteinExistence type="predicted"/>
<dbReference type="Proteomes" id="UP000002695">
    <property type="component" value="Chromosome"/>
</dbReference>
<keyword evidence="2" id="KW-1185">Reference proteome</keyword>
<reference evidence="1 2" key="1">
    <citation type="journal article" date="2010" name="J. Bacteriol.">
        <title>Short-term signatures of evolutionary change in the Salmonella enterica serovar typhimurium 14028 genome.</title>
        <authorList>
            <person name="Jarvik T."/>
            <person name="Smillie C."/>
            <person name="Groisman E.A."/>
            <person name="Ochman H."/>
        </authorList>
    </citation>
    <scope>NUCLEOTIDE SEQUENCE [LARGE SCALE GENOMIC DNA]</scope>
    <source>
        <strain evidence="2">14028s / SGSC 2262</strain>
    </source>
</reference>
<evidence type="ECO:0000313" key="2">
    <source>
        <dbReference type="Proteomes" id="UP000002695"/>
    </source>
</evidence>
<evidence type="ECO:0000313" key="1">
    <source>
        <dbReference type="EMBL" id="ACY88581.1"/>
    </source>
</evidence>
<dbReference type="AlphaFoldDB" id="A0A0F6B243"/>
<dbReference type="EMBL" id="CP001363">
    <property type="protein sequence ID" value="ACY88581.1"/>
    <property type="molecule type" value="Genomic_DNA"/>
</dbReference>
<organism evidence="1 2">
    <name type="scientific">Salmonella typhimurium (strain 14028s / SGSC 2262)</name>
    <dbReference type="NCBI Taxonomy" id="588858"/>
    <lineage>
        <taxon>Bacteria</taxon>
        <taxon>Pseudomonadati</taxon>
        <taxon>Pseudomonadota</taxon>
        <taxon>Gammaproteobacteria</taxon>
        <taxon>Enterobacterales</taxon>
        <taxon>Enterobacteriaceae</taxon>
        <taxon>Salmonella</taxon>
    </lineage>
</organism>
<gene>
    <name evidence="1" type="ordered locus">STM14_2115</name>
</gene>
<protein>
    <submittedName>
        <fullName evidence="1">Uncharacterized protein</fullName>
    </submittedName>
</protein>
<accession>A0A0F6B243</accession>
<dbReference type="KEGG" id="seo:STM14_2115"/>